<organism evidence="2 3">
    <name type="scientific">Comamonas squillarum</name>
    <dbReference type="NCBI Taxonomy" id="2977320"/>
    <lineage>
        <taxon>Bacteria</taxon>
        <taxon>Pseudomonadati</taxon>
        <taxon>Pseudomonadota</taxon>
        <taxon>Betaproteobacteria</taxon>
        <taxon>Burkholderiales</taxon>
        <taxon>Comamonadaceae</taxon>
        <taxon>Comamonas</taxon>
    </lineage>
</organism>
<sequence>MTSNSQPKIPQQDPSVAGEEVRYELDDGPLNKAQVQAIQKLADEQAFTGATIRKTSLLPIEL</sequence>
<feature type="compositionally biased region" description="Polar residues" evidence="1">
    <location>
        <begin position="1"/>
        <end position="14"/>
    </location>
</feature>
<evidence type="ECO:0000313" key="2">
    <source>
        <dbReference type="EMBL" id="UXC17447.1"/>
    </source>
</evidence>
<dbReference type="Proteomes" id="UP001058290">
    <property type="component" value="Chromosome"/>
</dbReference>
<accession>A0ABY5ZXG3</accession>
<proteinExistence type="predicted"/>
<protein>
    <submittedName>
        <fullName evidence="2">Uncharacterized protein</fullName>
    </submittedName>
</protein>
<dbReference type="RefSeq" id="WP_260718634.1">
    <property type="nucleotide sequence ID" value="NZ_CP104377.1"/>
</dbReference>
<name>A0ABY5ZXG3_9BURK</name>
<keyword evidence="3" id="KW-1185">Reference proteome</keyword>
<gene>
    <name evidence="2" type="ORF">N4T19_17320</name>
</gene>
<evidence type="ECO:0000313" key="3">
    <source>
        <dbReference type="Proteomes" id="UP001058290"/>
    </source>
</evidence>
<dbReference type="EMBL" id="CP104377">
    <property type="protein sequence ID" value="UXC17447.1"/>
    <property type="molecule type" value="Genomic_DNA"/>
</dbReference>
<evidence type="ECO:0000256" key="1">
    <source>
        <dbReference type="SAM" id="MobiDB-lite"/>
    </source>
</evidence>
<feature type="region of interest" description="Disordered" evidence="1">
    <location>
        <begin position="1"/>
        <end position="20"/>
    </location>
</feature>
<reference evidence="2" key="1">
    <citation type="submission" date="2022-09" db="EMBL/GenBank/DDBJ databases">
        <title>Bacterial diversity in gut of crayfish and pufferfish.</title>
        <authorList>
            <person name="Huang Y."/>
        </authorList>
    </citation>
    <scope>NUCLEOTIDE SEQUENCE</scope>
    <source>
        <strain evidence="2">PR12</strain>
    </source>
</reference>